<keyword evidence="3" id="KW-1185">Reference proteome</keyword>
<dbReference type="InParanoid" id="A0A7E5W5Y2"/>
<accession>A0A7E5W5Y2</accession>
<feature type="transmembrane region" description="Helical" evidence="2">
    <location>
        <begin position="156"/>
        <end position="180"/>
    </location>
</feature>
<protein>
    <submittedName>
        <fullName evidence="4">Uncharacterized protein LOC113499711</fullName>
    </submittedName>
</protein>
<name>A0A7E5W5Y2_TRINI</name>
<evidence type="ECO:0000313" key="4">
    <source>
        <dbReference type="RefSeq" id="XP_026736078.1"/>
    </source>
</evidence>
<sequence length="240" mass="27848">MKIEYLCFILYFQISFKKCAIDVNLPEYIYIADHLTDEECRKLYAALHYISYELPEDFPQAEKQIPEDVPCIKLLMQWNGGDEKYEGKRKTHYDIEHRLRQMGKSDIADWLGKTVFHNIGKELNRTHADPVFIDDKRKHKGLKIFKDKSSKHFGEGWTTIDTILCVLFMGLLVVTLSAFLRMLSVSWSKSSSSKDKDEEEMIDLLSAGSVDSDQETYESEDKNTQHNVDVAKSTSMCQIR</sequence>
<dbReference type="KEGG" id="tnl:113499711"/>
<dbReference type="Proteomes" id="UP000322000">
    <property type="component" value="Chromosome 12"/>
</dbReference>
<proteinExistence type="predicted"/>
<keyword evidence="2" id="KW-1133">Transmembrane helix</keyword>
<dbReference type="AlphaFoldDB" id="A0A7E5W5Y2"/>
<dbReference type="OrthoDB" id="6066069at2759"/>
<dbReference type="GeneID" id="113499711"/>
<dbReference type="RefSeq" id="XP_026736078.1">
    <property type="nucleotide sequence ID" value="XM_026880277.1"/>
</dbReference>
<organism evidence="3 4">
    <name type="scientific">Trichoplusia ni</name>
    <name type="common">Cabbage looper</name>
    <dbReference type="NCBI Taxonomy" id="7111"/>
    <lineage>
        <taxon>Eukaryota</taxon>
        <taxon>Metazoa</taxon>
        <taxon>Ecdysozoa</taxon>
        <taxon>Arthropoda</taxon>
        <taxon>Hexapoda</taxon>
        <taxon>Insecta</taxon>
        <taxon>Pterygota</taxon>
        <taxon>Neoptera</taxon>
        <taxon>Endopterygota</taxon>
        <taxon>Lepidoptera</taxon>
        <taxon>Glossata</taxon>
        <taxon>Ditrysia</taxon>
        <taxon>Noctuoidea</taxon>
        <taxon>Noctuidae</taxon>
        <taxon>Plusiinae</taxon>
        <taxon>Trichoplusia</taxon>
    </lineage>
</organism>
<reference evidence="4" key="1">
    <citation type="submission" date="2025-08" db="UniProtKB">
        <authorList>
            <consortium name="RefSeq"/>
        </authorList>
    </citation>
    <scope>IDENTIFICATION</scope>
</reference>
<evidence type="ECO:0000256" key="1">
    <source>
        <dbReference type="SAM" id="MobiDB-lite"/>
    </source>
</evidence>
<evidence type="ECO:0000256" key="2">
    <source>
        <dbReference type="SAM" id="Phobius"/>
    </source>
</evidence>
<evidence type="ECO:0000313" key="3">
    <source>
        <dbReference type="Proteomes" id="UP000322000"/>
    </source>
</evidence>
<keyword evidence="2" id="KW-0472">Membrane</keyword>
<feature type="region of interest" description="Disordered" evidence="1">
    <location>
        <begin position="206"/>
        <end position="240"/>
    </location>
</feature>
<gene>
    <name evidence="4" type="primary">LOC113499711</name>
</gene>
<keyword evidence="2" id="KW-0812">Transmembrane</keyword>